<dbReference type="PATRIC" id="fig|742818.3.peg.907"/>
<dbReference type="SMART" id="SM00478">
    <property type="entry name" value="ENDO3c"/>
    <property type="match status" value="1"/>
</dbReference>
<dbReference type="InterPro" id="IPR003265">
    <property type="entry name" value="HhH-GPD_domain"/>
</dbReference>
<dbReference type="GO" id="GO:0006284">
    <property type="term" value="P:base-excision repair"/>
    <property type="evidence" value="ECO:0007669"/>
    <property type="project" value="InterPro"/>
</dbReference>
<evidence type="ECO:0000256" key="6">
    <source>
        <dbReference type="ARBA" id="ARBA00023004"/>
    </source>
</evidence>
<dbReference type="PANTHER" id="PTHR42944">
    <property type="entry name" value="ADENINE DNA GLYCOSYLASE"/>
    <property type="match status" value="1"/>
</dbReference>
<dbReference type="InterPro" id="IPR023170">
    <property type="entry name" value="HhH_base_excis_C"/>
</dbReference>
<evidence type="ECO:0000256" key="5">
    <source>
        <dbReference type="ARBA" id="ARBA00022801"/>
    </source>
</evidence>
<evidence type="ECO:0000256" key="1">
    <source>
        <dbReference type="ARBA" id="ARBA00001966"/>
    </source>
</evidence>
<dbReference type="eggNOG" id="COG1194">
    <property type="taxonomic scope" value="Bacteria"/>
</dbReference>
<keyword evidence="13" id="KW-1185">Reference proteome</keyword>
<organism evidence="12 13">
    <name type="scientific">Slackia piriformis YIT 12062</name>
    <dbReference type="NCBI Taxonomy" id="742818"/>
    <lineage>
        <taxon>Bacteria</taxon>
        <taxon>Bacillati</taxon>
        <taxon>Actinomycetota</taxon>
        <taxon>Coriobacteriia</taxon>
        <taxon>Eggerthellales</taxon>
        <taxon>Eggerthellaceae</taxon>
        <taxon>Slackia</taxon>
    </lineage>
</organism>
<dbReference type="InParanoid" id="K0YKM0"/>
<dbReference type="OrthoDB" id="9802365at2"/>
<evidence type="ECO:0000256" key="8">
    <source>
        <dbReference type="ARBA" id="ARBA00023204"/>
    </source>
</evidence>
<dbReference type="PANTHER" id="PTHR42944:SF1">
    <property type="entry name" value="ADENINE DNA GLYCOSYLASE"/>
    <property type="match status" value="1"/>
</dbReference>
<evidence type="ECO:0000256" key="3">
    <source>
        <dbReference type="ARBA" id="ARBA00022723"/>
    </source>
</evidence>
<evidence type="ECO:0000313" key="13">
    <source>
        <dbReference type="Proteomes" id="UP000006069"/>
    </source>
</evidence>
<proteinExistence type="inferred from homology"/>
<dbReference type="GO" id="GO:0035485">
    <property type="term" value="F:adenine/guanine mispair binding"/>
    <property type="evidence" value="ECO:0007669"/>
    <property type="project" value="TreeGrafter"/>
</dbReference>
<keyword evidence="9" id="KW-0326">Glycosidase</keyword>
<keyword evidence="6" id="KW-0408">Iron</keyword>
<evidence type="ECO:0000256" key="4">
    <source>
        <dbReference type="ARBA" id="ARBA00022763"/>
    </source>
</evidence>
<protein>
    <recommendedName>
        <fullName evidence="11">HhH-GPD domain-containing protein</fullName>
    </recommendedName>
</protein>
<evidence type="ECO:0000259" key="11">
    <source>
        <dbReference type="SMART" id="SM00478"/>
    </source>
</evidence>
<gene>
    <name evidence="12" type="ORF">HMPREF9451_00855</name>
</gene>
<evidence type="ECO:0000256" key="2">
    <source>
        <dbReference type="ARBA" id="ARBA00008343"/>
    </source>
</evidence>
<keyword evidence="7" id="KW-0411">Iron-sulfur</keyword>
<keyword evidence="5" id="KW-0378">Hydrolase</keyword>
<evidence type="ECO:0000313" key="12">
    <source>
        <dbReference type="EMBL" id="EJZ84142.1"/>
    </source>
</evidence>
<comment type="similarity">
    <text evidence="2">Belongs to the Nth/MutY family.</text>
</comment>
<comment type="caution">
    <text evidence="12">The sequence shown here is derived from an EMBL/GenBank/DDBJ whole genome shotgun (WGS) entry which is preliminary data.</text>
</comment>
<reference evidence="12 13" key="1">
    <citation type="submission" date="2012-08" db="EMBL/GenBank/DDBJ databases">
        <title>The Genome Sequence of Slackia piriformis YIT 12062.</title>
        <authorList>
            <consortium name="The Broad Institute Genome Sequencing Platform"/>
            <person name="Earl A."/>
            <person name="Ward D."/>
            <person name="Feldgarden M."/>
            <person name="Gevers D."/>
            <person name="Morotomi M."/>
            <person name="Walker B."/>
            <person name="Young S.K."/>
            <person name="Zeng Q."/>
            <person name="Gargeya S."/>
            <person name="Fitzgerald M."/>
            <person name="Haas B."/>
            <person name="Abouelleil A."/>
            <person name="Alvarado L."/>
            <person name="Arachchi H.M."/>
            <person name="Berlin A.M."/>
            <person name="Chapman S.B."/>
            <person name="Goldberg J."/>
            <person name="Griggs A."/>
            <person name="Gujja S."/>
            <person name="Hansen M."/>
            <person name="Howarth C."/>
            <person name="Imamovic A."/>
            <person name="Larimer J."/>
            <person name="McCowen C."/>
            <person name="Montmayeur A."/>
            <person name="Murphy C."/>
            <person name="Neiman D."/>
            <person name="Pearson M."/>
            <person name="Priest M."/>
            <person name="Roberts A."/>
            <person name="Saif S."/>
            <person name="Shea T."/>
            <person name="Sisk P."/>
            <person name="Sykes S."/>
            <person name="Wortman J."/>
            <person name="Nusbaum C."/>
            <person name="Birren B."/>
        </authorList>
    </citation>
    <scope>NUCLEOTIDE SEQUENCE [LARGE SCALE GENOMIC DNA]</scope>
    <source>
        <strain evidence="12 13">YIT 12062</strain>
    </source>
</reference>
<dbReference type="GO" id="GO:0006298">
    <property type="term" value="P:mismatch repair"/>
    <property type="evidence" value="ECO:0007669"/>
    <property type="project" value="TreeGrafter"/>
</dbReference>
<keyword evidence="3" id="KW-0479">Metal-binding</keyword>
<dbReference type="SUPFAM" id="SSF48150">
    <property type="entry name" value="DNA-glycosylase"/>
    <property type="match status" value="1"/>
</dbReference>
<dbReference type="RefSeq" id="WP_009139072.1">
    <property type="nucleotide sequence ID" value="NZ_JH815198.1"/>
</dbReference>
<name>K0YKM0_9ACTN</name>
<comment type="cofactor">
    <cofactor evidence="1">
        <name>[4Fe-4S] cluster</name>
        <dbReference type="ChEBI" id="CHEBI:49883"/>
    </cofactor>
</comment>
<dbReference type="GO" id="GO:0051536">
    <property type="term" value="F:iron-sulfur cluster binding"/>
    <property type="evidence" value="ECO:0007669"/>
    <property type="project" value="UniProtKB-KW"/>
</dbReference>
<accession>K0YKM0</accession>
<dbReference type="EMBL" id="ADMD01000006">
    <property type="protein sequence ID" value="EJZ84142.1"/>
    <property type="molecule type" value="Genomic_DNA"/>
</dbReference>
<keyword evidence="4" id="KW-0227">DNA damage</keyword>
<sequence length="307" mass="33601">MGPLASARSEVAAGSENGSQPRETEAAGVSDEAIAAFVGRVREEGARLYRDLPWRNTRDPYAIWISEVMLQQTQVARVLTRWERFMKRFPSVDALSAAAVADVVDEWQGMGYNRRALALKRAADICSAEYGGALPTGVEALRALPGIGDATAAGITAFSADVPCVYIETNVRAVFIHEFFPEAERVTDKELRPLVGRACPDEDVRGWYYALLDVGAHLKKTHANPSRKAAVYTRQSAFEGSRRQKRAWVLREVMARPGLSTAEIHRSLNAAELAAGRDRVSGEELDSILAALSKEGFFSFADGGWRA</sequence>
<dbReference type="HOGENOM" id="CLU_012862_2_0_11"/>
<feature type="region of interest" description="Disordered" evidence="10">
    <location>
        <begin position="1"/>
        <end position="28"/>
    </location>
</feature>
<dbReference type="GO" id="GO:0032357">
    <property type="term" value="F:oxidized purine DNA binding"/>
    <property type="evidence" value="ECO:0007669"/>
    <property type="project" value="TreeGrafter"/>
</dbReference>
<dbReference type="GO" id="GO:0000701">
    <property type="term" value="F:purine-specific mismatch base pair DNA N-glycosylase activity"/>
    <property type="evidence" value="ECO:0007669"/>
    <property type="project" value="TreeGrafter"/>
</dbReference>
<evidence type="ECO:0000256" key="7">
    <source>
        <dbReference type="ARBA" id="ARBA00023014"/>
    </source>
</evidence>
<dbReference type="Pfam" id="PF00730">
    <property type="entry name" value="HhH-GPD"/>
    <property type="match status" value="1"/>
</dbReference>
<dbReference type="Proteomes" id="UP000006069">
    <property type="component" value="Unassembled WGS sequence"/>
</dbReference>
<dbReference type="CDD" id="cd00056">
    <property type="entry name" value="ENDO3c"/>
    <property type="match status" value="1"/>
</dbReference>
<dbReference type="Gene3D" id="1.10.1670.10">
    <property type="entry name" value="Helix-hairpin-Helix base-excision DNA repair enzymes (C-terminal)"/>
    <property type="match status" value="1"/>
</dbReference>
<keyword evidence="8" id="KW-0234">DNA repair</keyword>
<dbReference type="GO" id="GO:0034039">
    <property type="term" value="F:8-oxo-7,8-dihydroguanine DNA N-glycosylase activity"/>
    <property type="evidence" value="ECO:0007669"/>
    <property type="project" value="TreeGrafter"/>
</dbReference>
<dbReference type="InterPro" id="IPR044298">
    <property type="entry name" value="MIG/MutY"/>
</dbReference>
<dbReference type="Gene3D" id="1.10.340.30">
    <property type="entry name" value="Hypothetical protein, domain 2"/>
    <property type="match status" value="1"/>
</dbReference>
<dbReference type="AlphaFoldDB" id="K0YKM0"/>
<feature type="domain" description="HhH-GPD" evidence="11">
    <location>
        <begin position="69"/>
        <end position="217"/>
    </location>
</feature>
<evidence type="ECO:0000256" key="9">
    <source>
        <dbReference type="ARBA" id="ARBA00023295"/>
    </source>
</evidence>
<evidence type="ECO:0000256" key="10">
    <source>
        <dbReference type="SAM" id="MobiDB-lite"/>
    </source>
</evidence>
<dbReference type="InterPro" id="IPR011257">
    <property type="entry name" value="DNA_glycosylase"/>
</dbReference>
<dbReference type="GO" id="GO:0046872">
    <property type="term" value="F:metal ion binding"/>
    <property type="evidence" value="ECO:0007669"/>
    <property type="project" value="UniProtKB-KW"/>
</dbReference>